<sequence length="359" mass="37695">MSRTWILVISGIVIGALALILGTAGNPPNMGVCVACFIRDSAGSMGLHSNPTVQYFRPEIVGFVIGAFAAALLFKEFKAKAGSAPLVRFTLGFFMMLGCLVFLGCPLRMVLRLGAGDLNAAVGLVGLVVGIGIGSLFLKRGFSLPRNYRQSSIEGALFPILCLGLLLLFLWDSGLFRASEKGPGASHAPVWLSIAGGLIIGVIVQRTRFCFIGMAKNVFMSRNFNMALGVLALTLLVAAGNLYLGKFTLGFDNQPIAHSDGVWNFLSMALVGLCGVFITGCPLRQLVSAGQGSSDAAVSVLGMLTGAAIAHNFAMASSPAGPTENGRIMVIAGLTIVFLIGLIYTLMARKELEAELGEE</sequence>
<feature type="transmembrane region" description="Helical" evidence="1">
    <location>
        <begin position="121"/>
        <end position="139"/>
    </location>
</feature>
<accession>A0A2X4USA6</accession>
<evidence type="ECO:0000313" key="2">
    <source>
        <dbReference type="EMBL" id="SQI41339.1"/>
    </source>
</evidence>
<keyword evidence="1" id="KW-0812">Transmembrane</keyword>
<evidence type="ECO:0000256" key="1">
    <source>
        <dbReference type="SAM" id="Phobius"/>
    </source>
</evidence>
<dbReference type="EMBL" id="LS483470">
    <property type="protein sequence ID" value="SQI41339.1"/>
    <property type="molecule type" value="Genomic_DNA"/>
</dbReference>
<reference evidence="2 3" key="1">
    <citation type="submission" date="2018-06" db="EMBL/GenBank/DDBJ databases">
        <authorList>
            <consortium name="Pathogen Informatics"/>
            <person name="Doyle S."/>
        </authorList>
    </citation>
    <scope>NUCLEOTIDE SEQUENCE [LARGE SCALE GENOMIC DNA]</scope>
    <source>
        <strain evidence="2 3">NCTC12151</strain>
    </source>
</reference>
<feature type="transmembrane region" description="Helical" evidence="1">
    <location>
        <begin position="55"/>
        <end position="74"/>
    </location>
</feature>
<feature type="transmembrane region" description="Helical" evidence="1">
    <location>
        <begin position="5"/>
        <end position="24"/>
    </location>
</feature>
<name>A0A2X4USA6_9GAMM</name>
<dbReference type="OrthoDB" id="3190590at2"/>
<dbReference type="RefSeq" id="WP_111740526.1">
    <property type="nucleotide sequence ID" value="NZ_LR698987.1"/>
</dbReference>
<keyword evidence="1" id="KW-0472">Membrane</keyword>
<keyword evidence="1" id="KW-1133">Transmembrane helix</keyword>
<dbReference type="AlphaFoldDB" id="A0A2X4USA6"/>
<proteinExistence type="predicted"/>
<dbReference type="NCBIfam" id="TIGR04112">
    <property type="entry name" value="seleno_YedE"/>
    <property type="match status" value="1"/>
</dbReference>
<dbReference type="InterPro" id="IPR026366">
    <property type="entry name" value="Seleno_YedE"/>
</dbReference>
<feature type="transmembrane region" description="Helical" evidence="1">
    <location>
        <begin position="191"/>
        <end position="211"/>
    </location>
</feature>
<keyword evidence="3" id="KW-1185">Reference proteome</keyword>
<feature type="transmembrane region" description="Helical" evidence="1">
    <location>
        <begin position="151"/>
        <end position="171"/>
    </location>
</feature>
<feature type="transmembrane region" description="Helical" evidence="1">
    <location>
        <begin position="263"/>
        <end position="284"/>
    </location>
</feature>
<protein>
    <submittedName>
        <fullName evidence="2">Putative selenium metabolism protein, YedE family</fullName>
    </submittedName>
</protein>
<gene>
    <name evidence="2" type="ORF">NCTC12151_02019</name>
</gene>
<feature type="transmembrane region" description="Helical" evidence="1">
    <location>
        <begin position="86"/>
        <end position="109"/>
    </location>
</feature>
<feature type="transmembrane region" description="Helical" evidence="1">
    <location>
        <begin position="328"/>
        <end position="347"/>
    </location>
</feature>
<organism evidence="2 3">
    <name type="scientific">Leminorella richardii</name>
    <dbReference type="NCBI Taxonomy" id="158841"/>
    <lineage>
        <taxon>Bacteria</taxon>
        <taxon>Pseudomonadati</taxon>
        <taxon>Pseudomonadota</taxon>
        <taxon>Gammaproteobacteria</taxon>
        <taxon>Enterobacterales</taxon>
        <taxon>Budviciaceae</taxon>
        <taxon>Leminorella</taxon>
    </lineage>
</organism>
<dbReference type="KEGG" id="lri:NCTC12151_02019"/>
<dbReference type="Proteomes" id="UP000249005">
    <property type="component" value="Chromosome 1"/>
</dbReference>
<feature type="transmembrane region" description="Helical" evidence="1">
    <location>
        <begin position="296"/>
        <end position="316"/>
    </location>
</feature>
<evidence type="ECO:0000313" key="3">
    <source>
        <dbReference type="Proteomes" id="UP000249005"/>
    </source>
</evidence>
<feature type="transmembrane region" description="Helical" evidence="1">
    <location>
        <begin position="223"/>
        <end position="243"/>
    </location>
</feature>